<dbReference type="RefSeq" id="WP_191152800.1">
    <property type="nucleotide sequence ID" value="NZ_CP060824.1"/>
</dbReference>
<dbReference type="Proteomes" id="UP001149314">
    <property type="component" value="Unassembled WGS sequence"/>
</dbReference>
<keyword evidence="3" id="KW-0645">Protease</keyword>
<evidence type="ECO:0000256" key="5">
    <source>
        <dbReference type="SAM" id="MobiDB-lite"/>
    </source>
</evidence>
<evidence type="ECO:0000256" key="1">
    <source>
        <dbReference type="ARBA" id="ARBA00004328"/>
    </source>
</evidence>
<proteinExistence type="predicted"/>
<dbReference type="InterPro" id="IPR054612">
    <property type="entry name" value="Phage_capsid-like_C"/>
</dbReference>
<dbReference type="InterPro" id="IPR024455">
    <property type="entry name" value="Phage_capsid"/>
</dbReference>
<evidence type="ECO:0000313" key="9">
    <source>
        <dbReference type="Proteomes" id="UP001149314"/>
    </source>
</evidence>
<sequence length="608" mass="66401">MKFKNQKREMTLSSDVLSDNNDRTVLLAFSSENPVVRTIGGQEYNEILLHNPENVDLSRLQNKAALLFNHDFDNHIGVVESATIDPDRVGRALVRFSSVGMGAEKYEMVREGTLTKVSVGYSIDEYRIEGENLLITKWTPFEISTVSVPADDLVGVGRSLEEEQEPEVPEPENKDEQSSEQEERNEETENEPDENTESTANTSESDPEINSEEETINSNDSTGDGEQPEPETENNDSAVQEQVQEEPEEQADEDQKRIAEINAISRAFNIHAEITNKAIESGVSIDAFRQQIKYKPIIKDDNKMEFSLNSLLRSMMDGGVTTDGKRGVIIRENDLVSAVRAGVTTTSAKDVIHTDVLYGAFIDVLRDQGVLKNLPVQTYSGLTSEISLPKLSADFAAGFDEVPENGASPEVDPSFTSVVMKPITYSGSVPLSRSVLKSCPQIEQIVTQAIVAGFSQRLETIVMQKIVAAVQAAGKVETVDNYSFADIVAAQGALGDEGVAFGNISAVMSPQTKATLRSTLRGANTAAVYLFDDGDLCGVPAYDSKVLAGQNFIILGDFSKVAIGSWGDMELDLDQTSKRAQGAIVARVWHDFAVVLTNPEAFRVIKLA</sequence>
<feature type="domain" description="Phage capsid-like C-terminal" evidence="7">
    <location>
        <begin position="365"/>
        <end position="606"/>
    </location>
</feature>
<feature type="compositionally biased region" description="Acidic residues" evidence="5">
    <location>
        <begin position="205"/>
        <end position="215"/>
    </location>
</feature>
<organism evidence="8 9">
    <name type="scientific">Leclercia adecarboxylata</name>
    <dbReference type="NCBI Taxonomy" id="83655"/>
    <lineage>
        <taxon>Bacteria</taxon>
        <taxon>Pseudomonadati</taxon>
        <taxon>Pseudomonadota</taxon>
        <taxon>Gammaproteobacteria</taxon>
        <taxon>Enterobacterales</taxon>
        <taxon>Enterobacteriaceae</taxon>
        <taxon>Leclercia</taxon>
    </lineage>
</organism>
<evidence type="ECO:0000259" key="7">
    <source>
        <dbReference type="Pfam" id="PF05065"/>
    </source>
</evidence>
<name>A0A9X3YCK0_9ENTR</name>
<protein>
    <submittedName>
        <fullName evidence="8">Phage major capsid protein</fullName>
    </submittedName>
</protein>
<evidence type="ECO:0000256" key="4">
    <source>
        <dbReference type="ARBA" id="ARBA00022801"/>
    </source>
</evidence>
<evidence type="ECO:0000313" key="8">
    <source>
        <dbReference type="EMBL" id="MDC6639554.1"/>
    </source>
</evidence>
<dbReference type="EMBL" id="JAOURS010000015">
    <property type="protein sequence ID" value="MDC6639554.1"/>
    <property type="molecule type" value="Genomic_DNA"/>
</dbReference>
<feature type="domain" description="Prohead serine protease" evidence="6">
    <location>
        <begin position="60"/>
        <end position="152"/>
    </location>
</feature>
<feature type="region of interest" description="Disordered" evidence="5">
    <location>
        <begin position="159"/>
        <end position="255"/>
    </location>
</feature>
<dbReference type="SUPFAM" id="SSF56563">
    <property type="entry name" value="Major capsid protein gp5"/>
    <property type="match status" value="1"/>
</dbReference>
<gene>
    <name evidence="8" type="ORF">OEZ79_15025</name>
</gene>
<dbReference type="Gene3D" id="3.30.2400.10">
    <property type="entry name" value="Major capsid protein gp5"/>
    <property type="match status" value="1"/>
</dbReference>
<dbReference type="NCBIfam" id="TIGR01554">
    <property type="entry name" value="major_cap_HK97"/>
    <property type="match status" value="1"/>
</dbReference>
<comment type="subcellular location">
    <subcellularLocation>
        <location evidence="1">Virion</location>
    </subcellularLocation>
</comment>
<keyword evidence="4" id="KW-0378">Hydrolase</keyword>
<feature type="compositionally biased region" description="Acidic residues" evidence="5">
    <location>
        <begin position="178"/>
        <end position="196"/>
    </location>
</feature>
<keyword evidence="2" id="KW-1188">Viral release from host cell</keyword>
<accession>A0A9X3YCK0</accession>
<dbReference type="Pfam" id="PF04586">
    <property type="entry name" value="Peptidase_S78"/>
    <property type="match status" value="1"/>
</dbReference>
<feature type="compositionally biased region" description="Acidic residues" evidence="5">
    <location>
        <begin position="243"/>
        <end position="252"/>
    </location>
</feature>
<comment type="caution">
    <text evidence="8">The sequence shown here is derived from an EMBL/GenBank/DDBJ whole genome shotgun (WGS) entry which is preliminary data.</text>
</comment>
<dbReference type="AlphaFoldDB" id="A0A9X3YCK0"/>
<dbReference type="GO" id="GO:0008233">
    <property type="term" value="F:peptidase activity"/>
    <property type="evidence" value="ECO:0007669"/>
    <property type="project" value="UniProtKB-KW"/>
</dbReference>
<evidence type="ECO:0000256" key="3">
    <source>
        <dbReference type="ARBA" id="ARBA00022670"/>
    </source>
</evidence>
<dbReference type="Pfam" id="PF05065">
    <property type="entry name" value="Phage_capsid"/>
    <property type="match status" value="1"/>
</dbReference>
<dbReference type="InterPro" id="IPR054613">
    <property type="entry name" value="Peptidase_S78_dom"/>
</dbReference>
<dbReference type="GO" id="GO:0006508">
    <property type="term" value="P:proteolysis"/>
    <property type="evidence" value="ECO:0007669"/>
    <property type="project" value="UniProtKB-KW"/>
</dbReference>
<evidence type="ECO:0000259" key="6">
    <source>
        <dbReference type="Pfam" id="PF04586"/>
    </source>
</evidence>
<evidence type="ECO:0000256" key="2">
    <source>
        <dbReference type="ARBA" id="ARBA00022612"/>
    </source>
</evidence>
<reference evidence="8" key="1">
    <citation type="journal article" date="2023" name="Genes Genomics">
        <title>Genomic insights of Leclercia adecarboxylata strains linked to an outbreak in public hospitals in Mexico.</title>
        <authorList>
            <person name="Barrios-Villa E."/>
            <person name="Pacheco-Flores B."/>
            <person name="Lozano-Zarain P."/>
            <person name="Del Campo-Ortega R."/>
            <person name="de Jesus Ascencio-Montiel I."/>
            <person name="Gonzalez-Leon M."/>
            <person name="Camorlinga-Ponce M."/>
            <person name="Gaytan Cervantes F.J."/>
            <person name="Gonzalez Torres C."/>
            <person name="Aguilar E."/>
            <person name="Gonzalez Ibarra J."/>
            <person name="Torres Lopez F.J."/>
            <person name="Rosas-Vargas H."/>
            <person name="Gonzalez-Bonilla C.R."/>
            <person name="Del Carmen Rocha-Gracia R."/>
        </authorList>
    </citation>
    <scope>NUCLEOTIDE SEQUENCE</scope>
    <source>
        <strain evidence="8">Lac40</strain>
    </source>
</reference>